<comment type="caution">
    <text evidence="1">The sequence shown here is derived from an EMBL/GenBank/DDBJ whole genome shotgun (WGS) entry which is preliminary data.</text>
</comment>
<evidence type="ECO:0000313" key="1">
    <source>
        <dbReference type="EMBL" id="KAJ3255342.1"/>
    </source>
</evidence>
<dbReference type="EMBL" id="JADGKB010000068">
    <property type="protein sequence ID" value="KAJ3255342.1"/>
    <property type="molecule type" value="Genomic_DNA"/>
</dbReference>
<dbReference type="AlphaFoldDB" id="A0AAD5Y745"/>
<organism evidence="1 2">
    <name type="scientific">Boothiomyces macroporosus</name>
    <dbReference type="NCBI Taxonomy" id="261099"/>
    <lineage>
        <taxon>Eukaryota</taxon>
        <taxon>Fungi</taxon>
        <taxon>Fungi incertae sedis</taxon>
        <taxon>Chytridiomycota</taxon>
        <taxon>Chytridiomycota incertae sedis</taxon>
        <taxon>Chytridiomycetes</taxon>
        <taxon>Rhizophydiales</taxon>
        <taxon>Terramycetaceae</taxon>
        <taxon>Boothiomyces</taxon>
    </lineage>
</organism>
<dbReference type="Gene3D" id="2.60.120.10">
    <property type="entry name" value="Jelly Rolls"/>
    <property type="match status" value="1"/>
</dbReference>
<evidence type="ECO:0000313" key="2">
    <source>
        <dbReference type="Proteomes" id="UP001210925"/>
    </source>
</evidence>
<proteinExistence type="predicted"/>
<name>A0AAD5Y745_9FUNG</name>
<reference evidence="1" key="1">
    <citation type="submission" date="2020-05" db="EMBL/GenBank/DDBJ databases">
        <title>Phylogenomic resolution of chytrid fungi.</title>
        <authorList>
            <person name="Stajich J.E."/>
            <person name="Amses K."/>
            <person name="Simmons R."/>
            <person name="Seto K."/>
            <person name="Myers J."/>
            <person name="Bonds A."/>
            <person name="Quandt C.A."/>
            <person name="Barry K."/>
            <person name="Liu P."/>
            <person name="Grigoriev I."/>
            <person name="Longcore J.E."/>
            <person name="James T.Y."/>
        </authorList>
    </citation>
    <scope>NUCLEOTIDE SEQUENCE</scope>
    <source>
        <strain evidence="1">PLAUS21</strain>
    </source>
</reference>
<keyword evidence="2" id="KW-1185">Reference proteome</keyword>
<accession>A0AAD5Y745</accession>
<sequence>MTFLVNDEPLHREQFKNNHVRIIRVTLPKGVETLWHQHLRNTIYIALTDFNSIEYSEREKVLKVEKGSILHRDHRQDHLVHKIKSIEDSELLGVELQQSNPIEPLPTTAHVIKQTSEFRILKSNEYKLIYKSVLVSLESQLVFINGKQCQLNLGDFLFLENGELVVSTNLLIIELFE</sequence>
<dbReference type="InterPro" id="IPR014710">
    <property type="entry name" value="RmlC-like_jellyroll"/>
</dbReference>
<gene>
    <name evidence="1" type="ORF">HK103_006365</name>
</gene>
<protein>
    <submittedName>
        <fullName evidence="1">Uncharacterized protein</fullName>
    </submittedName>
</protein>
<dbReference type="Proteomes" id="UP001210925">
    <property type="component" value="Unassembled WGS sequence"/>
</dbReference>